<evidence type="ECO:0000313" key="1">
    <source>
        <dbReference type="EMBL" id="KAH3662045.1"/>
    </source>
</evidence>
<gene>
    <name evidence="1" type="ORF">OGAPHI_006226</name>
</gene>
<reference evidence="1" key="1">
    <citation type="journal article" date="2021" name="Open Biol.">
        <title>Shared evolutionary footprints suggest mitochondrial oxidative damage underlies multiple complex I losses in fungi.</title>
        <authorList>
            <person name="Schikora-Tamarit M.A."/>
            <person name="Marcet-Houben M."/>
            <person name="Nosek J."/>
            <person name="Gabaldon T."/>
        </authorList>
    </citation>
    <scope>NUCLEOTIDE SEQUENCE</scope>
    <source>
        <strain evidence="1">CBS6075</strain>
    </source>
</reference>
<protein>
    <submittedName>
        <fullName evidence="1">Uncharacterized protein</fullName>
    </submittedName>
</protein>
<dbReference type="GeneID" id="70238190"/>
<accession>A0A9P8T1K9</accession>
<evidence type="ECO:0000313" key="2">
    <source>
        <dbReference type="Proteomes" id="UP000769157"/>
    </source>
</evidence>
<dbReference type="EMBL" id="JAEUBE010000414">
    <property type="protein sequence ID" value="KAH3662045.1"/>
    <property type="molecule type" value="Genomic_DNA"/>
</dbReference>
<dbReference type="AlphaFoldDB" id="A0A9P8T1K9"/>
<dbReference type="Proteomes" id="UP000769157">
    <property type="component" value="Unassembled WGS sequence"/>
</dbReference>
<dbReference type="RefSeq" id="XP_046059149.1">
    <property type="nucleotide sequence ID" value="XM_046207491.1"/>
</dbReference>
<name>A0A9P8T1K9_9ASCO</name>
<reference evidence="1" key="2">
    <citation type="submission" date="2021-01" db="EMBL/GenBank/DDBJ databases">
        <authorList>
            <person name="Schikora-Tamarit M.A."/>
        </authorList>
    </citation>
    <scope>NUCLEOTIDE SEQUENCE</scope>
    <source>
        <strain evidence="1">CBS6075</strain>
    </source>
</reference>
<organism evidence="1 2">
    <name type="scientific">Ogataea philodendri</name>
    <dbReference type="NCBI Taxonomy" id="1378263"/>
    <lineage>
        <taxon>Eukaryota</taxon>
        <taxon>Fungi</taxon>
        <taxon>Dikarya</taxon>
        <taxon>Ascomycota</taxon>
        <taxon>Saccharomycotina</taxon>
        <taxon>Pichiomycetes</taxon>
        <taxon>Pichiales</taxon>
        <taxon>Pichiaceae</taxon>
        <taxon>Ogataea</taxon>
    </lineage>
</organism>
<comment type="caution">
    <text evidence="1">The sequence shown here is derived from an EMBL/GenBank/DDBJ whole genome shotgun (WGS) entry which is preliminary data.</text>
</comment>
<proteinExistence type="predicted"/>
<keyword evidence="2" id="KW-1185">Reference proteome</keyword>
<sequence length="80" mass="9039">MDSDLEFNRKIRIGRSLSDEILASGYKVYLRAAKLLRPSTETGPFGFKKYGEYWCKMDAMVAGKLNILVTTASWNSVSIE</sequence>